<proteinExistence type="predicted"/>
<organism evidence="2 3">
    <name type="scientific">Plasmodium ovale curtisi</name>
    <dbReference type="NCBI Taxonomy" id="864141"/>
    <lineage>
        <taxon>Eukaryota</taxon>
        <taxon>Sar</taxon>
        <taxon>Alveolata</taxon>
        <taxon>Apicomplexa</taxon>
        <taxon>Aconoidasida</taxon>
        <taxon>Haemosporida</taxon>
        <taxon>Plasmodiidae</taxon>
        <taxon>Plasmodium</taxon>
        <taxon>Plasmodium (Plasmodium)</taxon>
    </lineage>
</organism>
<reference evidence="3" key="1">
    <citation type="submission" date="2016-05" db="EMBL/GenBank/DDBJ databases">
        <authorList>
            <person name="Naeem Raeece"/>
        </authorList>
    </citation>
    <scope>NUCLEOTIDE SEQUENCE [LARGE SCALE GENOMIC DNA]</scope>
</reference>
<protein>
    <recommendedName>
        <fullName evidence="4">PIR Superfamily Protein</fullName>
    </recommendedName>
</protein>
<sequence length="171" mass="19994">MDKRESKRDPKEVRNLTNFNNWLYDNDIFYKIDKGDIYHLYTNLWGYIVRGGYMKEIFGHEDLITKSIDLNKIVKILNFSPNIEYIKSTISEETNNNYDKYCNYIKEYVELYKNIKKDTRKPQKIDMSCPNIDSKTEVDSPLSKHSRGDGSDSSQLSPGSSEIFLVSCIGF</sequence>
<dbReference type="Proteomes" id="UP000078560">
    <property type="component" value="Unassembled WGS sequence"/>
</dbReference>
<evidence type="ECO:0000313" key="2">
    <source>
        <dbReference type="EMBL" id="SBS90223.1"/>
    </source>
</evidence>
<evidence type="ECO:0008006" key="4">
    <source>
        <dbReference type="Google" id="ProtNLM"/>
    </source>
</evidence>
<dbReference type="AlphaFoldDB" id="A0A1A8WBJ3"/>
<name>A0A1A8WBJ3_PLAOA</name>
<accession>A0A1A8WBJ3</accession>
<feature type="region of interest" description="Disordered" evidence="1">
    <location>
        <begin position="123"/>
        <end position="158"/>
    </location>
</feature>
<evidence type="ECO:0000313" key="3">
    <source>
        <dbReference type="Proteomes" id="UP000078560"/>
    </source>
</evidence>
<gene>
    <name evidence="2" type="ORF">POVCU2_0060170</name>
</gene>
<evidence type="ECO:0000256" key="1">
    <source>
        <dbReference type="SAM" id="MobiDB-lite"/>
    </source>
</evidence>
<dbReference type="EMBL" id="FLQU01000908">
    <property type="protein sequence ID" value="SBS90223.1"/>
    <property type="molecule type" value="Genomic_DNA"/>
</dbReference>